<dbReference type="PANTHER" id="PTHR43283:SF7">
    <property type="entry name" value="BETA-LACTAMASE-RELATED DOMAIN-CONTAINING PROTEIN"/>
    <property type="match status" value="1"/>
</dbReference>
<dbReference type="AlphaFoldDB" id="A0A0S3F3Y9"/>
<dbReference type="EMBL" id="CP013264">
    <property type="protein sequence ID" value="ALR22416.1"/>
    <property type="molecule type" value="Genomic_DNA"/>
</dbReference>
<dbReference type="Pfam" id="PF00144">
    <property type="entry name" value="Beta-lactamase"/>
    <property type="match status" value="1"/>
</dbReference>
<name>A0A0S3F3Y9_9SPHN</name>
<protein>
    <submittedName>
        <fullName evidence="2">Serine hydrolase</fullName>
    </submittedName>
</protein>
<keyword evidence="2" id="KW-0378">Hydrolase</keyword>
<proteinExistence type="predicted"/>
<feature type="domain" description="Beta-lactamase-related" evidence="1">
    <location>
        <begin position="70"/>
        <end position="350"/>
    </location>
</feature>
<dbReference type="KEGG" id="sbd:ATN00_06025"/>
<dbReference type="STRING" id="1332080.ATN00_06025"/>
<dbReference type="Gene3D" id="3.40.710.10">
    <property type="entry name" value="DD-peptidase/beta-lactamase superfamily"/>
    <property type="match status" value="1"/>
</dbReference>
<evidence type="ECO:0000313" key="3">
    <source>
        <dbReference type="Proteomes" id="UP000056968"/>
    </source>
</evidence>
<gene>
    <name evidence="2" type="ORF">ATN00_06025</name>
</gene>
<dbReference type="SUPFAM" id="SSF56601">
    <property type="entry name" value="beta-lactamase/transpeptidase-like"/>
    <property type="match status" value="1"/>
</dbReference>
<dbReference type="InterPro" id="IPR001466">
    <property type="entry name" value="Beta-lactam-related"/>
</dbReference>
<organism evidence="2 3">
    <name type="scientific">Sphingobium baderi</name>
    <dbReference type="NCBI Taxonomy" id="1332080"/>
    <lineage>
        <taxon>Bacteria</taxon>
        <taxon>Pseudomonadati</taxon>
        <taxon>Pseudomonadota</taxon>
        <taxon>Alphaproteobacteria</taxon>
        <taxon>Sphingomonadales</taxon>
        <taxon>Sphingomonadaceae</taxon>
        <taxon>Sphingobium</taxon>
    </lineage>
</organism>
<evidence type="ECO:0000313" key="2">
    <source>
        <dbReference type="EMBL" id="ALR22416.1"/>
    </source>
</evidence>
<dbReference type="PANTHER" id="PTHR43283">
    <property type="entry name" value="BETA-LACTAMASE-RELATED"/>
    <property type="match status" value="1"/>
</dbReference>
<accession>A0A0S3F3Y9</accession>
<dbReference type="InterPro" id="IPR012338">
    <property type="entry name" value="Beta-lactam/transpept-like"/>
</dbReference>
<dbReference type="OrthoDB" id="9814204at2"/>
<dbReference type="Proteomes" id="UP000056968">
    <property type="component" value="Chromosome"/>
</dbReference>
<keyword evidence="3" id="KW-1185">Reference proteome</keyword>
<sequence>MKLRGISVKRLGAGVAFLSLIGVAGAWAVRAQNAVAPVYSVASDDDVSEAMIRSAVDPLFEDGAMGETRALVVMHRGRIVAERYAPGFGPETKLLSWSIAKSVTAVLVGLMVSDGRLGIDSPVPVEAWGQPGDPRGRITLRQLLTMTSGLDHVEEMKPIERGDTPRMLFTDGAQDMAAYAEAKPLAHAPGSAFSYSTGSTTILSELMARMLTNSRDPDARRRAMQTFIDGRLKAPARLKSLTVEYDPAGTMIGGSFLHMTARDYARFGELLRNHGRGVGGHQIVPEKWIDFMRRPSPRNPAYGAHLWINRASEESPLMPGIAPDSLFGCVGHNGQYILVSPGQKLTVVRIGMSPRTQQQEALKAGLARLIGLFPG</sequence>
<reference evidence="2 3" key="1">
    <citation type="submission" date="2015-11" db="EMBL/GenBank/DDBJ databases">
        <title>A Two-component Flavoprotein Monooxygenase System MeaXY Responsible for para-Hydroxylation of 2-Methyl-6-ethylaniline and 2,6-Diethylaniline in Sphingobium baderi DE-13.</title>
        <authorList>
            <person name="Cheng M."/>
            <person name="Meng Q."/>
            <person name="Yang Y."/>
            <person name="Chu C."/>
            <person name="Yan X."/>
            <person name="He J."/>
            <person name="Li S."/>
        </authorList>
    </citation>
    <scope>NUCLEOTIDE SEQUENCE [LARGE SCALE GENOMIC DNA]</scope>
    <source>
        <strain evidence="2 3">DE-13</strain>
    </source>
</reference>
<dbReference type="GO" id="GO:0016787">
    <property type="term" value="F:hydrolase activity"/>
    <property type="evidence" value="ECO:0007669"/>
    <property type="project" value="UniProtKB-KW"/>
</dbReference>
<dbReference type="InterPro" id="IPR050789">
    <property type="entry name" value="Diverse_Enzym_Activities"/>
</dbReference>
<dbReference type="RefSeq" id="WP_062063200.1">
    <property type="nucleotide sequence ID" value="NZ_CP013264.1"/>
</dbReference>
<evidence type="ECO:0000259" key="1">
    <source>
        <dbReference type="Pfam" id="PF00144"/>
    </source>
</evidence>